<sequence length="63" mass="7451">MSDRYNTPEPGSSDWHVPLNENFEQIGTDIDELEESAQFWGEYELVFDDETPESDTYIRFKTE</sequence>
<keyword evidence="2" id="KW-1185">Reference proteome</keyword>
<dbReference type="RefSeq" id="WP_342810374.1">
    <property type="nucleotide sequence ID" value="NZ_JAOPJZ010000028.1"/>
</dbReference>
<comment type="caution">
    <text evidence="1">The sequence shown here is derived from an EMBL/GenBank/DDBJ whole genome shotgun (WGS) entry which is preliminary data.</text>
</comment>
<proteinExistence type="predicted"/>
<gene>
    <name evidence="1" type="ORF">OB919_19150</name>
</gene>
<evidence type="ECO:0000313" key="1">
    <source>
        <dbReference type="EMBL" id="MCU4754070.1"/>
    </source>
</evidence>
<organism evidence="1 2">
    <name type="scientific">Natronosalvus hydrolyticus</name>
    <dbReference type="NCBI Taxonomy" id="2979988"/>
    <lineage>
        <taxon>Archaea</taxon>
        <taxon>Methanobacteriati</taxon>
        <taxon>Methanobacteriota</taxon>
        <taxon>Stenosarchaea group</taxon>
        <taxon>Halobacteria</taxon>
        <taxon>Halobacteriales</taxon>
        <taxon>Natrialbaceae</taxon>
        <taxon>Natronosalvus</taxon>
    </lineage>
</organism>
<evidence type="ECO:0000313" key="2">
    <source>
        <dbReference type="Proteomes" id="UP001321047"/>
    </source>
</evidence>
<accession>A0AAP2ZC86</accession>
<dbReference type="Proteomes" id="UP001321047">
    <property type="component" value="Unassembled WGS sequence"/>
</dbReference>
<protein>
    <submittedName>
        <fullName evidence="1">Uncharacterized protein</fullName>
    </submittedName>
</protein>
<reference evidence="1 2" key="1">
    <citation type="submission" date="2022-09" db="EMBL/GenBank/DDBJ databases">
        <title>Enrichment on poylsaccharides allowed isolation of novel metabolic and taxonomic groups of Haloarchaea.</title>
        <authorList>
            <person name="Sorokin D.Y."/>
            <person name="Elcheninov A.G."/>
            <person name="Khizhniak T.V."/>
            <person name="Kolganova T.V."/>
            <person name="Kublanov I.V."/>
        </authorList>
    </citation>
    <scope>NUCLEOTIDE SEQUENCE [LARGE SCALE GENOMIC DNA]</scope>
    <source>
        <strain evidence="1 2">AArc-curdl1</strain>
    </source>
</reference>
<name>A0AAP2ZC86_9EURY</name>
<dbReference type="AlphaFoldDB" id="A0AAP2ZC86"/>
<dbReference type="EMBL" id="JAOPJZ010000028">
    <property type="protein sequence ID" value="MCU4754070.1"/>
    <property type="molecule type" value="Genomic_DNA"/>
</dbReference>